<feature type="region of interest" description="Disordered" evidence="1">
    <location>
        <begin position="1"/>
        <end position="22"/>
    </location>
</feature>
<evidence type="ECO:0000313" key="2">
    <source>
        <dbReference type="EMBL" id="RKN08634.1"/>
    </source>
</evidence>
<name>A0A3A9WGT1_9ACTN</name>
<dbReference type="AlphaFoldDB" id="A0A3A9WGT1"/>
<dbReference type="EMBL" id="RBDY01000010">
    <property type="protein sequence ID" value="RKN21792.1"/>
    <property type="molecule type" value="Genomic_DNA"/>
</dbReference>
<dbReference type="EMBL" id="RBDX01000010">
    <property type="protein sequence ID" value="RKN08634.1"/>
    <property type="molecule type" value="Genomic_DNA"/>
</dbReference>
<proteinExistence type="predicted"/>
<evidence type="ECO:0000256" key="1">
    <source>
        <dbReference type="SAM" id="MobiDB-lite"/>
    </source>
</evidence>
<evidence type="ECO:0000313" key="4">
    <source>
        <dbReference type="Proteomes" id="UP000268652"/>
    </source>
</evidence>
<sequence length="240" mass="24719">MAALIGASAPSAQGRSPEAACTPDIPVSTEAGADRLLSLVEGLESTGHTPAEVDAVLAERACLTRVSAPIPPAEGLTVTAPDVYVIAEVNGVDRWVAITDWEFTELPAAPMSGDQAVVTWFDAPVEPIVRVVHHAGTTSQYPSVSREDAAELGPYGVGFLLPPEKSATDMNIATGRSALVFEGTGACRTLTARGAFAHTWNATAVTGIDLAATGMTLYWSSTADRALTLSSPTSVPGVCG</sequence>
<dbReference type="Proteomes" id="UP000268652">
    <property type="component" value="Unassembled WGS sequence"/>
</dbReference>
<organism evidence="2 5">
    <name type="scientific">Streptomyces radicis</name>
    <dbReference type="NCBI Taxonomy" id="1750517"/>
    <lineage>
        <taxon>Bacteria</taxon>
        <taxon>Bacillati</taxon>
        <taxon>Actinomycetota</taxon>
        <taxon>Actinomycetes</taxon>
        <taxon>Kitasatosporales</taxon>
        <taxon>Streptomycetaceae</taxon>
        <taxon>Streptomyces</taxon>
    </lineage>
</organism>
<evidence type="ECO:0000313" key="3">
    <source>
        <dbReference type="EMBL" id="RKN21792.1"/>
    </source>
</evidence>
<dbReference type="Proteomes" id="UP000275024">
    <property type="component" value="Unassembled WGS sequence"/>
</dbReference>
<protein>
    <submittedName>
        <fullName evidence="2">Uncharacterized protein</fullName>
    </submittedName>
</protein>
<keyword evidence="4" id="KW-1185">Reference proteome</keyword>
<reference evidence="4 5" key="1">
    <citation type="submission" date="2018-09" db="EMBL/GenBank/DDBJ databases">
        <title>Streptomyces sp. nov. DS1-2, an endophytic actinomycete isolated from roots of Dendrobium scabrilingue.</title>
        <authorList>
            <person name="Kuncharoen N."/>
            <person name="Kudo T."/>
            <person name="Ohkuma M."/>
            <person name="Yuki M."/>
            <person name="Tanasupawat S."/>
        </authorList>
    </citation>
    <scope>NUCLEOTIDE SEQUENCE [LARGE SCALE GENOMIC DNA]</scope>
    <source>
        <strain evidence="2 5">AZ1-7</strain>
        <strain evidence="3 4">DS1-2</strain>
    </source>
</reference>
<gene>
    <name evidence="3" type="ORF">D7318_15625</name>
    <name evidence="2" type="ORF">D7319_14670</name>
</gene>
<comment type="caution">
    <text evidence="2">The sequence shown here is derived from an EMBL/GenBank/DDBJ whole genome shotgun (WGS) entry which is preliminary data.</text>
</comment>
<evidence type="ECO:0000313" key="5">
    <source>
        <dbReference type="Proteomes" id="UP000275024"/>
    </source>
</evidence>
<accession>A0A3A9WGT1</accession>